<evidence type="ECO:0000259" key="3">
    <source>
        <dbReference type="Pfam" id="PF07261"/>
    </source>
</evidence>
<evidence type="ECO:0000259" key="4">
    <source>
        <dbReference type="Pfam" id="PF21984"/>
    </source>
</evidence>
<evidence type="ECO:0000313" key="6">
    <source>
        <dbReference type="Proteomes" id="UP000198694"/>
    </source>
</evidence>
<accession>A0A1G8VPV4</accession>
<evidence type="ECO:0000313" key="5">
    <source>
        <dbReference type="EMBL" id="SDJ67974.1"/>
    </source>
</evidence>
<organism evidence="5 6">
    <name type="scientific">Sediminibacillus albus</name>
    <dbReference type="NCBI Taxonomy" id="407036"/>
    <lineage>
        <taxon>Bacteria</taxon>
        <taxon>Bacillati</taxon>
        <taxon>Bacillota</taxon>
        <taxon>Bacilli</taxon>
        <taxon>Bacillales</taxon>
        <taxon>Bacillaceae</taxon>
        <taxon>Sediminibacillus</taxon>
    </lineage>
</organism>
<feature type="domain" description="DnaB/C C-terminal" evidence="3">
    <location>
        <begin position="130"/>
        <end position="200"/>
    </location>
</feature>
<dbReference type="RefSeq" id="WP_093210397.1">
    <property type="nucleotide sequence ID" value="NZ_FNFL01000001.1"/>
</dbReference>
<keyword evidence="6" id="KW-1185">Reference proteome</keyword>
<dbReference type="AlphaFoldDB" id="A0A1G8VPV4"/>
<dbReference type="InterPro" id="IPR034829">
    <property type="entry name" value="DnaD-like_sf"/>
</dbReference>
<dbReference type="EMBL" id="FNFL01000001">
    <property type="protein sequence ID" value="SDJ67974.1"/>
    <property type="molecule type" value="Genomic_DNA"/>
</dbReference>
<proteinExistence type="inferred from homology"/>
<comment type="similarity">
    <text evidence="1">Belongs to the DnaB/DnaD family.</text>
</comment>
<feature type="domain" description="DnaD N-terminal" evidence="4">
    <location>
        <begin position="17"/>
        <end position="108"/>
    </location>
</feature>
<gene>
    <name evidence="5" type="ORF">SAMN05216243_0262</name>
</gene>
<dbReference type="InterPro" id="IPR036388">
    <property type="entry name" value="WH-like_DNA-bd_sf"/>
</dbReference>
<evidence type="ECO:0000256" key="2">
    <source>
        <dbReference type="SAM" id="MobiDB-lite"/>
    </source>
</evidence>
<sequence length="234" mass="27423">MESHMNYQMIVQDQFVIPSILLKSYHQLKLSETEVMVILHIHRFQMEGNKFPTPEDIAQYTSISGQECTKILRTLIQKNILVIEQEENENKLLSECYSLEPLWVTLYKGDQSSQPPVQDTNDQQSNIFILFEQEFGRPLSPFEIETVNIWIDEEEQAPALIKAALREAVLMGKLNFRYIDRILREWKKKGIKSVEQARNQSKQFHANQSGQPDKQKQTTAARDVSLYYNWLEDE</sequence>
<dbReference type="SUPFAM" id="SSF158499">
    <property type="entry name" value="DnaD domain-like"/>
    <property type="match status" value="1"/>
</dbReference>
<dbReference type="STRING" id="407036.SAMN05216243_0262"/>
<dbReference type="InterPro" id="IPR053843">
    <property type="entry name" value="DnaD_N"/>
</dbReference>
<dbReference type="Pfam" id="PF21984">
    <property type="entry name" value="DnaD_N"/>
    <property type="match status" value="1"/>
</dbReference>
<protein>
    <submittedName>
        <fullName evidence="5">DNA replication protein</fullName>
    </submittedName>
</protein>
<dbReference type="InterPro" id="IPR053162">
    <property type="entry name" value="DnaD"/>
</dbReference>
<dbReference type="PANTHER" id="PTHR37293">
    <property type="entry name" value="PHAGE REPLICATION PROTEIN-RELATED"/>
    <property type="match status" value="1"/>
</dbReference>
<name>A0A1G8VPV4_9BACI</name>
<feature type="region of interest" description="Disordered" evidence="2">
    <location>
        <begin position="197"/>
        <end position="220"/>
    </location>
</feature>
<dbReference type="InterPro" id="IPR006343">
    <property type="entry name" value="DnaB/C_C"/>
</dbReference>
<evidence type="ECO:0000256" key="1">
    <source>
        <dbReference type="ARBA" id="ARBA00093462"/>
    </source>
</evidence>
<dbReference type="NCBIfam" id="TIGR01446">
    <property type="entry name" value="DnaD_dom"/>
    <property type="match status" value="1"/>
</dbReference>
<reference evidence="5 6" key="1">
    <citation type="submission" date="2016-10" db="EMBL/GenBank/DDBJ databases">
        <authorList>
            <person name="de Groot N.N."/>
        </authorList>
    </citation>
    <scope>NUCLEOTIDE SEQUENCE [LARGE SCALE GENOMIC DNA]</scope>
    <source>
        <strain evidence="5 6">CGMCC 1.6502</strain>
    </source>
</reference>
<dbReference type="Proteomes" id="UP000198694">
    <property type="component" value="Unassembled WGS sequence"/>
</dbReference>
<dbReference type="Pfam" id="PF07261">
    <property type="entry name" value="DnaB_2"/>
    <property type="match status" value="1"/>
</dbReference>
<dbReference type="PANTHER" id="PTHR37293:SF6">
    <property type="entry name" value="DNA REPLICATION PROTEIN DNAD"/>
    <property type="match status" value="1"/>
</dbReference>
<dbReference type="Gene3D" id="1.10.10.10">
    <property type="entry name" value="Winged helix-like DNA-binding domain superfamily/Winged helix DNA-binding domain"/>
    <property type="match status" value="1"/>
</dbReference>
<dbReference type="OrthoDB" id="9770238at2"/>
<dbReference type="Gene3D" id="1.10.10.630">
    <property type="entry name" value="DnaD domain-like"/>
    <property type="match status" value="1"/>
</dbReference>